<sequence>MAKLISALLFLNLLLCTSQQLRLEEKSKILQEGFGKLQCSSKNPTVLDQGVYWFHQKNTNERPVFLFYLNSLGKKIPSSRNDERFGSQKDSNGYTLEFKKFDHSQESTYYCLSIYNAEIHFSPGIPLYYPVPTTRTSTTVATVGPKPSSAESRKNCTRAKPPDPREKGVLNIPCELYILVPLAGACLILLIIVVVTSIILHKYSRKKRCKQYCHCRKRPMKENNGRLNPSDRYV</sequence>
<dbReference type="Gene3D" id="2.60.40.10">
    <property type="entry name" value="Immunoglobulins"/>
    <property type="match status" value="1"/>
</dbReference>
<dbReference type="Pfam" id="PF07686">
    <property type="entry name" value="V-set"/>
    <property type="match status" value="1"/>
</dbReference>
<organism evidence="18 19">
    <name type="scientific">Microcaecilia unicolor</name>
    <dbReference type="NCBI Taxonomy" id="1415580"/>
    <lineage>
        <taxon>Eukaryota</taxon>
        <taxon>Metazoa</taxon>
        <taxon>Chordata</taxon>
        <taxon>Craniata</taxon>
        <taxon>Vertebrata</taxon>
        <taxon>Euteleostomi</taxon>
        <taxon>Amphibia</taxon>
        <taxon>Gymnophiona</taxon>
        <taxon>Siphonopidae</taxon>
        <taxon>Microcaecilia</taxon>
    </lineage>
</organism>
<keyword evidence="4 16" id="KW-0732">Signal</keyword>
<keyword evidence="9" id="KW-0564">Palmitate</keyword>
<evidence type="ECO:0000256" key="14">
    <source>
        <dbReference type="SAM" id="MobiDB-lite"/>
    </source>
</evidence>
<dbReference type="InterPro" id="IPR036179">
    <property type="entry name" value="Ig-like_dom_sf"/>
</dbReference>
<evidence type="ECO:0000256" key="16">
    <source>
        <dbReference type="SAM" id="SignalP"/>
    </source>
</evidence>
<comment type="subcellular location">
    <subcellularLocation>
        <location evidence="1">Cell membrane</location>
        <topology evidence="1">Single-pass type I membrane protein</topology>
    </subcellularLocation>
</comment>
<name>A0A6P7X9W7_9AMPH</name>
<evidence type="ECO:0000313" key="18">
    <source>
        <dbReference type="Proteomes" id="UP000515156"/>
    </source>
</evidence>
<dbReference type="RefSeq" id="XP_030046904.1">
    <property type="nucleotide sequence ID" value="XM_030191044.1"/>
</dbReference>
<evidence type="ECO:0000256" key="12">
    <source>
        <dbReference type="ARBA" id="ARBA00023288"/>
    </source>
</evidence>
<keyword evidence="5" id="KW-0391">Immunity</keyword>
<keyword evidence="13" id="KW-0393">Immunoglobulin domain</keyword>
<evidence type="ECO:0000256" key="2">
    <source>
        <dbReference type="ARBA" id="ARBA00022475"/>
    </source>
</evidence>
<dbReference type="Proteomes" id="UP000515156">
    <property type="component" value="Chromosome 2"/>
</dbReference>
<evidence type="ECO:0000256" key="8">
    <source>
        <dbReference type="ARBA" id="ARBA00023136"/>
    </source>
</evidence>
<dbReference type="KEGG" id="muo:115461325"/>
<dbReference type="SMR" id="A0A6P7X9W7"/>
<keyword evidence="2" id="KW-1003">Cell membrane</keyword>
<evidence type="ECO:0000256" key="4">
    <source>
        <dbReference type="ARBA" id="ARBA00022729"/>
    </source>
</evidence>
<feature type="signal peptide" evidence="16">
    <location>
        <begin position="1"/>
        <end position="18"/>
    </location>
</feature>
<feature type="region of interest" description="Disordered" evidence="14">
    <location>
        <begin position="140"/>
        <end position="163"/>
    </location>
</feature>
<dbReference type="CTD" id="925"/>
<evidence type="ECO:0000256" key="7">
    <source>
        <dbReference type="ARBA" id="ARBA00023130"/>
    </source>
</evidence>
<dbReference type="GO" id="GO:0002456">
    <property type="term" value="P:T cell mediated immunity"/>
    <property type="evidence" value="ECO:0007669"/>
    <property type="project" value="TreeGrafter"/>
</dbReference>
<keyword evidence="8 15" id="KW-0472">Membrane</keyword>
<feature type="domain" description="Immunoglobulin V-set" evidence="17">
    <location>
        <begin position="36"/>
        <end position="127"/>
    </location>
</feature>
<evidence type="ECO:0000259" key="17">
    <source>
        <dbReference type="Pfam" id="PF07686"/>
    </source>
</evidence>
<protein>
    <submittedName>
        <fullName evidence="19">T-cell surface glycoprotein CD8 alpha chain</fullName>
    </submittedName>
</protein>
<dbReference type="GO" id="GO:0045065">
    <property type="term" value="P:cytotoxic T cell differentiation"/>
    <property type="evidence" value="ECO:0007669"/>
    <property type="project" value="TreeGrafter"/>
</dbReference>
<evidence type="ECO:0000256" key="15">
    <source>
        <dbReference type="SAM" id="Phobius"/>
    </source>
</evidence>
<dbReference type="GO" id="GO:0007166">
    <property type="term" value="P:cell surface receptor signaling pathway"/>
    <property type="evidence" value="ECO:0007669"/>
    <property type="project" value="TreeGrafter"/>
</dbReference>
<evidence type="ECO:0000256" key="11">
    <source>
        <dbReference type="ARBA" id="ARBA00023180"/>
    </source>
</evidence>
<dbReference type="InterPro" id="IPR015468">
    <property type="entry name" value="CD8_asu"/>
</dbReference>
<dbReference type="InterPro" id="IPR013106">
    <property type="entry name" value="Ig_V-set"/>
</dbReference>
<feature type="transmembrane region" description="Helical" evidence="15">
    <location>
        <begin position="176"/>
        <end position="200"/>
    </location>
</feature>
<keyword evidence="3 15" id="KW-0812">Transmembrane</keyword>
<dbReference type="PANTHER" id="PTHR10441">
    <property type="entry name" value="CD8 ALPHA CHAIN"/>
    <property type="match status" value="1"/>
</dbReference>
<evidence type="ECO:0000256" key="5">
    <source>
        <dbReference type="ARBA" id="ARBA00022859"/>
    </source>
</evidence>
<dbReference type="OrthoDB" id="9906515at2759"/>
<dbReference type="FunCoup" id="A0A6P7X9W7">
    <property type="interactions" value="430"/>
</dbReference>
<dbReference type="AlphaFoldDB" id="A0A6P7X9W7"/>
<dbReference type="InParanoid" id="A0A6P7X9W7"/>
<keyword evidence="10" id="KW-1015">Disulfide bond</keyword>
<dbReference type="SUPFAM" id="SSF48726">
    <property type="entry name" value="Immunoglobulin"/>
    <property type="match status" value="1"/>
</dbReference>
<evidence type="ECO:0000256" key="9">
    <source>
        <dbReference type="ARBA" id="ARBA00023139"/>
    </source>
</evidence>
<accession>A0A6P7X9W7</accession>
<dbReference type="GO" id="GO:0009897">
    <property type="term" value="C:external side of plasma membrane"/>
    <property type="evidence" value="ECO:0007669"/>
    <property type="project" value="TreeGrafter"/>
</dbReference>
<feature type="chain" id="PRO_5027740144" evidence="16">
    <location>
        <begin position="19"/>
        <end position="234"/>
    </location>
</feature>
<evidence type="ECO:0000256" key="10">
    <source>
        <dbReference type="ARBA" id="ARBA00023157"/>
    </source>
</evidence>
<gene>
    <name evidence="19" type="primary">CD8A</name>
</gene>
<reference evidence="19" key="1">
    <citation type="submission" date="2025-08" db="UniProtKB">
        <authorList>
            <consortium name="RefSeq"/>
        </authorList>
    </citation>
    <scope>IDENTIFICATION</scope>
</reference>
<evidence type="ECO:0000256" key="6">
    <source>
        <dbReference type="ARBA" id="ARBA00022989"/>
    </source>
</evidence>
<evidence type="ECO:0000313" key="19">
    <source>
        <dbReference type="RefSeq" id="XP_030046904.1"/>
    </source>
</evidence>
<keyword evidence="6 15" id="KW-1133">Transmembrane helix</keyword>
<proteinExistence type="predicted"/>
<dbReference type="PANTHER" id="PTHR10441:SF2">
    <property type="entry name" value="T-CELL SURFACE GLYCOPROTEIN CD8 ALPHA CHAIN"/>
    <property type="match status" value="1"/>
</dbReference>
<dbReference type="InterPro" id="IPR013783">
    <property type="entry name" value="Ig-like_fold"/>
</dbReference>
<dbReference type="GeneID" id="115461325"/>
<keyword evidence="18" id="KW-1185">Reference proteome</keyword>
<evidence type="ECO:0000256" key="1">
    <source>
        <dbReference type="ARBA" id="ARBA00004251"/>
    </source>
</evidence>
<keyword evidence="12" id="KW-0449">Lipoprotein</keyword>
<keyword evidence="11" id="KW-0325">Glycoprotein</keyword>
<evidence type="ECO:0000256" key="3">
    <source>
        <dbReference type="ARBA" id="ARBA00022692"/>
    </source>
</evidence>
<evidence type="ECO:0000256" key="13">
    <source>
        <dbReference type="ARBA" id="ARBA00023319"/>
    </source>
</evidence>
<keyword evidence="7" id="KW-1064">Adaptive immunity</keyword>